<organism evidence="3 4">
    <name type="scientific">Rhizobium oryzihabitans</name>
    <dbReference type="NCBI Taxonomy" id="2267833"/>
    <lineage>
        <taxon>Bacteria</taxon>
        <taxon>Pseudomonadati</taxon>
        <taxon>Pseudomonadota</taxon>
        <taxon>Alphaproteobacteria</taxon>
        <taxon>Hyphomicrobiales</taxon>
        <taxon>Rhizobiaceae</taxon>
        <taxon>Rhizobium/Agrobacterium group</taxon>
        <taxon>Rhizobium</taxon>
    </lineage>
</organism>
<dbReference type="InterPro" id="IPR036291">
    <property type="entry name" value="NAD(P)-bd_dom_sf"/>
</dbReference>
<keyword evidence="4" id="KW-1185">Reference proteome</keyword>
<protein>
    <submittedName>
        <fullName evidence="3">Ornithine cyclodeaminase family protein</fullName>
    </submittedName>
</protein>
<dbReference type="AlphaFoldDB" id="A0A7L5BEL2"/>
<evidence type="ECO:0000256" key="2">
    <source>
        <dbReference type="ARBA" id="ARBA00023027"/>
    </source>
</evidence>
<dbReference type="Gene3D" id="3.30.1780.10">
    <property type="entry name" value="ornithine cyclodeaminase, domain 1"/>
    <property type="match status" value="1"/>
</dbReference>
<accession>A0A7L5BEL2</accession>
<keyword evidence="2" id="KW-0520">NAD</keyword>
<dbReference type="PIRSF" id="PIRSF001439">
    <property type="entry name" value="CryM"/>
    <property type="match status" value="1"/>
</dbReference>
<dbReference type="PANTHER" id="PTHR13812">
    <property type="entry name" value="KETIMINE REDUCTASE MU-CRYSTALLIN"/>
    <property type="match status" value="1"/>
</dbReference>
<evidence type="ECO:0000313" key="4">
    <source>
        <dbReference type="Proteomes" id="UP000464865"/>
    </source>
</evidence>
<dbReference type="GO" id="GO:0005737">
    <property type="term" value="C:cytoplasm"/>
    <property type="evidence" value="ECO:0007669"/>
    <property type="project" value="TreeGrafter"/>
</dbReference>
<dbReference type="SUPFAM" id="SSF51735">
    <property type="entry name" value="NAD(P)-binding Rossmann-fold domains"/>
    <property type="match status" value="1"/>
</dbReference>
<dbReference type="RefSeq" id="WP_082184161.1">
    <property type="nucleotide sequence ID" value="NZ_CP048632.1"/>
</dbReference>
<dbReference type="PANTHER" id="PTHR13812:SF19">
    <property type="entry name" value="KETIMINE REDUCTASE MU-CRYSTALLIN"/>
    <property type="match status" value="1"/>
</dbReference>
<dbReference type="InterPro" id="IPR003462">
    <property type="entry name" value="ODC_Mu_crystall"/>
</dbReference>
<dbReference type="KEGG" id="roy:G3A56_04350"/>
<comment type="similarity">
    <text evidence="1">Belongs to the ornithine cyclodeaminase/mu-crystallin family.</text>
</comment>
<dbReference type="Pfam" id="PF02423">
    <property type="entry name" value="OCD_Mu_crystall"/>
    <property type="match status" value="1"/>
</dbReference>
<proteinExistence type="inferred from homology"/>
<evidence type="ECO:0000313" key="3">
    <source>
        <dbReference type="EMBL" id="QIB37320.1"/>
    </source>
</evidence>
<dbReference type="Gene3D" id="3.40.50.720">
    <property type="entry name" value="NAD(P)-binding Rossmann-like Domain"/>
    <property type="match status" value="1"/>
</dbReference>
<reference evidence="3 4" key="1">
    <citation type="submission" date="2020-02" db="EMBL/GenBank/DDBJ databases">
        <title>Plant-Promoting Endophytic Bacterium Rhizobium oryzihabitans sp. nov., Isolated from the Root of Rice.</title>
        <authorList>
            <person name="zhao J."/>
            <person name="Zhang G."/>
        </authorList>
    </citation>
    <scope>NUCLEOTIDE SEQUENCE [LARGE SCALE GENOMIC DNA]</scope>
    <source>
        <strain evidence="3 4">M15</strain>
    </source>
</reference>
<dbReference type="Proteomes" id="UP000464865">
    <property type="component" value="Chromosome M15-11"/>
</dbReference>
<dbReference type="InterPro" id="IPR023401">
    <property type="entry name" value="ODC_N"/>
</dbReference>
<name>A0A7L5BEL2_9HYPH</name>
<dbReference type="EMBL" id="CP048632">
    <property type="protein sequence ID" value="QIB37320.1"/>
    <property type="molecule type" value="Genomic_DNA"/>
</dbReference>
<sequence length="307" mass="32451">MTTILTDEDLTGGAIMQIAIDAVEIAMRQKAHGRMVSPPRHHVTFPGKGDLVFTVGGVQDGAPTAGFRVYDTFNGSHHSQIVAVWSTETAKLEGIVIGEKLGAIRTGAIGGVAIRHLSDADATTAGVVGSGLQARMQLVAAAAVRRLSHVRVYSRSEANRKAFAEEMQRYLGLDIEAVDSAAEAVRGADIVICATSSSVPVLRAKDLKPGAHINTVGPKTIEGHEIDLDVAKMAHRIATDSPEQMRAYASPFFLAGTSHEERVEDLASIIAENTPWHRSADATTLFCSIGLAGTEVAVAAAILKQRG</sequence>
<evidence type="ECO:0000256" key="1">
    <source>
        <dbReference type="ARBA" id="ARBA00008903"/>
    </source>
</evidence>
<gene>
    <name evidence="3" type="ORF">G3A56_04350</name>
</gene>